<sequence length="175" mass="20136">MPVCLPYHYTRSTEVTNEGKIANTSTSNSHPIHIYRSAFSLSHKHMPCTTSTIMPRDNSMGRCTRCEGRSKTNDSIWNDGFSEINRFSHPRDYCGRRAESPLHHIIHLCLQVVGDASKWLFLSIYFLRTVNANAFYPNLPWFESLEQANISIPTRERVLSSAAKTSVRSRRRIYL</sequence>
<dbReference type="EMBL" id="ML170207">
    <property type="protein sequence ID" value="TDL18463.1"/>
    <property type="molecule type" value="Genomic_DNA"/>
</dbReference>
<dbReference type="VEuPathDB" id="FungiDB:BD410DRAFT_495075"/>
<protein>
    <submittedName>
        <fullName evidence="1">Uncharacterized protein</fullName>
    </submittedName>
</protein>
<evidence type="ECO:0000313" key="2">
    <source>
        <dbReference type="Proteomes" id="UP000294933"/>
    </source>
</evidence>
<organism evidence="1 2">
    <name type="scientific">Rickenella mellea</name>
    <dbReference type="NCBI Taxonomy" id="50990"/>
    <lineage>
        <taxon>Eukaryota</taxon>
        <taxon>Fungi</taxon>
        <taxon>Dikarya</taxon>
        <taxon>Basidiomycota</taxon>
        <taxon>Agaricomycotina</taxon>
        <taxon>Agaricomycetes</taxon>
        <taxon>Hymenochaetales</taxon>
        <taxon>Rickenellaceae</taxon>
        <taxon>Rickenella</taxon>
    </lineage>
</organism>
<name>A0A4Y7PSS6_9AGAM</name>
<gene>
    <name evidence="1" type="ORF">BD410DRAFT_495075</name>
</gene>
<keyword evidence="2" id="KW-1185">Reference proteome</keyword>
<evidence type="ECO:0000313" key="1">
    <source>
        <dbReference type="EMBL" id="TDL18463.1"/>
    </source>
</evidence>
<dbReference type="AlphaFoldDB" id="A0A4Y7PSS6"/>
<accession>A0A4Y7PSS6</accession>
<reference evidence="1 2" key="1">
    <citation type="submission" date="2018-06" db="EMBL/GenBank/DDBJ databases">
        <title>A transcriptomic atlas of mushroom development highlights an independent origin of complex multicellularity.</title>
        <authorList>
            <consortium name="DOE Joint Genome Institute"/>
            <person name="Krizsan K."/>
            <person name="Almasi E."/>
            <person name="Merenyi Z."/>
            <person name="Sahu N."/>
            <person name="Viragh M."/>
            <person name="Koszo T."/>
            <person name="Mondo S."/>
            <person name="Kiss B."/>
            <person name="Balint B."/>
            <person name="Kues U."/>
            <person name="Barry K."/>
            <person name="Hegedus J.C."/>
            <person name="Henrissat B."/>
            <person name="Johnson J."/>
            <person name="Lipzen A."/>
            <person name="Ohm R."/>
            <person name="Nagy I."/>
            <person name="Pangilinan J."/>
            <person name="Yan J."/>
            <person name="Xiong Y."/>
            <person name="Grigoriev I.V."/>
            <person name="Hibbett D.S."/>
            <person name="Nagy L.G."/>
        </authorList>
    </citation>
    <scope>NUCLEOTIDE SEQUENCE [LARGE SCALE GENOMIC DNA]</scope>
    <source>
        <strain evidence="1 2">SZMC22713</strain>
    </source>
</reference>
<proteinExistence type="predicted"/>
<dbReference type="Proteomes" id="UP000294933">
    <property type="component" value="Unassembled WGS sequence"/>
</dbReference>